<accession>A0AAQ3Q2D7</accession>
<dbReference type="InterPro" id="IPR005174">
    <property type="entry name" value="KIB1-4_b-propeller"/>
</dbReference>
<protein>
    <submittedName>
        <fullName evidence="2">F-box protein</fullName>
    </submittedName>
</protein>
<name>A0AAQ3Q2D7_9LILI</name>
<dbReference type="PANTHER" id="PTHR44586:SF25">
    <property type="entry name" value="(WILD MALAYSIAN BANANA) HYPOTHETICAL PROTEIN"/>
    <property type="match status" value="1"/>
</dbReference>
<keyword evidence="3" id="KW-1185">Reference proteome</keyword>
<dbReference type="PANTHER" id="PTHR44586">
    <property type="entry name" value="F-BOX DOMAIN CONTAINING PROTEIN, EXPRESSED"/>
    <property type="match status" value="1"/>
</dbReference>
<dbReference type="Gene3D" id="1.20.1280.50">
    <property type="match status" value="1"/>
</dbReference>
<evidence type="ECO:0000313" key="2">
    <source>
        <dbReference type="EMBL" id="WOK95925.1"/>
    </source>
</evidence>
<evidence type="ECO:0000259" key="1">
    <source>
        <dbReference type="Pfam" id="PF03478"/>
    </source>
</evidence>
<reference evidence="2 3" key="1">
    <citation type="submission" date="2023-10" db="EMBL/GenBank/DDBJ databases">
        <title>Chromosome-scale genome assembly provides insights into flower coloration mechanisms of Canna indica.</title>
        <authorList>
            <person name="Li C."/>
        </authorList>
    </citation>
    <scope>NUCLEOTIDE SEQUENCE [LARGE SCALE GENOMIC DNA]</scope>
    <source>
        <tissue evidence="2">Flower</tissue>
    </source>
</reference>
<organism evidence="2 3">
    <name type="scientific">Canna indica</name>
    <name type="common">Indian-shot</name>
    <dbReference type="NCBI Taxonomy" id="4628"/>
    <lineage>
        <taxon>Eukaryota</taxon>
        <taxon>Viridiplantae</taxon>
        <taxon>Streptophyta</taxon>
        <taxon>Embryophyta</taxon>
        <taxon>Tracheophyta</taxon>
        <taxon>Spermatophyta</taxon>
        <taxon>Magnoliopsida</taxon>
        <taxon>Liliopsida</taxon>
        <taxon>Zingiberales</taxon>
        <taxon>Cannaceae</taxon>
        <taxon>Canna</taxon>
    </lineage>
</organism>
<evidence type="ECO:0000313" key="3">
    <source>
        <dbReference type="Proteomes" id="UP001327560"/>
    </source>
</evidence>
<sequence>MADWSCGVPNELLYSIFQSLCFLDYGRCHAVCANWNFVAKAYRFRHSRQSPWLMLPRSKSDKQDGTCSFYDLAHRLEFKIPLPPSTPNLRHCVGSSHGWLFIVDDLCELFMLNPLTGACFTLPSITTFPDVEAVLEPSSSRILSYRFSYAPINMDTYDEYEPEEIVEYYYYERATVGWTSDSSYVVMVVHSPLYEGISYARSTDTSWHPMETKTRDFQYIAFHDNLFYGISHIQSRYANGLLEIFDPSYNPPTMIKRITLSPSPQRVLSLYPECAFKRYVANLFGELFQVDRVFCWEYMGYEYRTCAFEVHKLDNDQQTWLNVKSIGDYSFFVGDNDVIVISSIDFPSTKGNCIYYTDDYHSGVYTHREISRDLGVFSLEDGKITSYYDKGSELTYPSPIWMVPDL</sequence>
<feature type="domain" description="KIB1-4 beta-propeller" evidence="1">
    <location>
        <begin position="78"/>
        <end position="377"/>
    </location>
</feature>
<gene>
    <name evidence="2" type="ORF">Cni_G04632</name>
</gene>
<proteinExistence type="predicted"/>
<dbReference type="EMBL" id="CP136891">
    <property type="protein sequence ID" value="WOK95925.1"/>
    <property type="molecule type" value="Genomic_DNA"/>
</dbReference>
<dbReference type="AlphaFoldDB" id="A0AAQ3Q2D7"/>
<dbReference type="Proteomes" id="UP001327560">
    <property type="component" value="Chromosome 2"/>
</dbReference>
<dbReference type="InterPro" id="IPR036047">
    <property type="entry name" value="F-box-like_dom_sf"/>
</dbReference>
<dbReference type="Pfam" id="PF03478">
    <property type="entry name" value="Beta-prop_KIB1-4"/>
    <property type="match status" value="1"/>
</dbReference>
<dbReference type="SUPFAM" id="SSF81383">
    <property type="entry name" value="F-box domain"/>
    <property type="match status" value="1"/>
</dbReference>